<accession>X1RB89</accession>
<protein>
    <submittedName>
        <fullName evidence="2">Uncharacterized protein</fullName>
    </submittedName>
</protein>
<feature type="region of interest" description="Disordered" evidence="1">
    <location>
        <begin position="1"/>
        <end position="41"/>
    </location>
</feature>
<name>X1RB89_9ZZZZ</name>
<evidence type="ECO:0000313" key="2">
    <source>
        <dbReference type="EMBL" id="GAI77828.1"/>
    </source>
</evidence>
<sequence>MGDKGPKKGSVLPPAGVDKKPKVTKKKATQNRGKSGQFVKK</sequence>
<evidence type="ECO:0000256" key="1">
    <source>
        <dbReference type="SAM" id="MobiDB-lite"/>
    </source>
</evidence>
<comment type="caution">
    <text evidence="2">The sequence shown here is derived from an EMBL/GenBank/DDBJ whole genome shotgun (WGS) entry which is preliminary data.</text>
</comment>
<dbReference type="AlphaFoldDB" id="X1RB89"/>
<gene>
    <name evidence="2" type="ORF">S12H4_13815</name>
</gene>
<dbReference type="EMBL" id="BARW01006575">
    <property type="protein sequence ID" value="GAI77828.1"/>
    <property type="molecule type" value="Genomic_DNA"/>
</dbReference>
<proteinExistence type="predicted"/>
<organism evidence="2">
    <name type="scientific">marine sediment metagenome</name>
    <dbReference type="NCBI Taxonomy" id="412755"/>
    <lineage>
        <taxon>unclassified sequences</taxon>
        <taxon>metagenomes</taxon>
        <taxon>ecological metagenomes</taxon>
    </lineage>
</organism>
<reference evidence="2" key="1">
    <citation type="journal article" date="2014" name="Front. Microbiol.">
        <title>High frequency of phylogenetically diverse reductive dehalogenase-homologous genes in deep subseafloor sedimentary metagenomes.</title>
        <authorList>
            <person name="Kawai M."/>
            <person name="Futagami T."/>
            <person name="Toyoda A."/>
            <person name="Takaki Y."/>
            <person name="Nishi S."/>
            <person name="Hori S."/>
            <person name="Arai W."/>
            <person name="Tsubouchi T."/>
            <person name="Morono Y."/>
            <person name="Uchiyama I."/>
            <person name="Ito T."/>
            <person name="Fujiyama A."/>
            <person name="Inagaki F."/>
            <person name="Takami H."/>
        </authorList>
    </citation>
    <scope>NUCLEOTIDE SEQUENCE</scope>
    <source>
        <strain evidence="2">Expedition CK06-06</strain>
    </source>
</reference>